<reference evidence="1" key="1">
    <citation type="submission" date="2021-06" db="EMBL/GenBank/DDBJ databases">
        <authorList>
            <person name="Kallberg Y."/>
            <person name="Tangrot J."/>
            <person name="Rosling A."/>
        </authorList>
    </citation>
    <scope>NUCLEOTIDE SEQUENCE</scope>
    <source>
        <strain evidence="1">MA453B</strain>
    </source>
</reference>
<dbReference type="InterPro" id="IPR036388">
    <property type="entry name" value="WH-like_DNA-bd_sf"/>
</dbReference>
<protein>
    <submittedName>
        <fullName evidence="1">3454_t:CDS:1</fullName>
    </submittedName>
</protein>
<sequence length="202" mass="23479">MNLLDTNLAIIRSNDQERKEIQYEDRQRHDINDIVFDNMVNLIGKVAEEHLAWSGDEKPSECTKCDNCQYHIKDKPTIRNITPDIEELLHVIEILTTTYDRQIIPADVIGVFKKSNTARIRKFRYQQLEEFYDQQDIKKSSKLKLLSTAELAEFALQDLVRRGLVLQDIILSRPHETGYMSCTLVIEGLSDSAKEIVKAQEW</sequence>
<dbReference type="OrthoDB" id="2338600at2759"/>
<accession>A0A9N9DZ09</accession>
<organism evidence="1 2">
    <name type="scientific">Dentiscutata erythropus</name>
    <dbReference type="NCBI Taxonomy" id="1348616"/>
    <lineage>
        <taxon>Eukaryota</taxon>
        <taxon>Fungi</taxon>
        <taxon>Fungi incertae sedis</taxon>
        <taxon>Mucoromycota</taxon>
        <taxon>Glomeromycotina</taxon>
        <taxon>Glomeromycetes</taxon>
        <taxon>Diversisporales</taxon>
        <taxon>Gigasporaceae</taxon>
        <taxon>Dentiscutata</taxon>
    </lineage>
</organism>
<dbReference type="EMBL" id="CAJVPY010005949">
    <property type="protein sequence ID" value="CAG8653374.1"/>
    <property type="molecule type" value="Genomic_DNA"/>
</dbReference>
<keyword evidence="2" id="KW-1185">Reference proteome</keyword>
<dbReference type="Gene3D" id="1.10.10.10">
    <property type="entry name" value="Winged helix-like DNA-binding domain superfamily/Winged helix DNA-binding domain"/>
    <property type="match status" value="1"/>
</dbReference>
<feature type="non-terminal residue" evidence="1">
    <location>
        <position position="202"/>
    </location>
</feature>
<dbReference type="Proteomes" id="UP000789405">
    <property type="component" value="Unassembled WGS sequence"/>
</dbReference>
<gene>
    <name evidence="1" type="ORF">DERYTH_LOCUS10307</name>
</gene>
<name>A0A9N9DZ09_9GLOM</name>
<comment type="caution">
    <text evidence="1">The sequence shown here is derived from an EMBL/GenBank/DDBJ whole genome shotgun (WGS) entry which is preliminary data.</text>
</comment>
<evidence type="ECO:0000313" key="1">
    <source>
        <dbReference type="EMBL" id="CAG8653374.1"/>
    </source>
</evidence>
<dbReference type="AlphaFoldDB" id="A0A9N9DZ09"/>
<evidence type="ECO:0000313" key="2">
    <source>
        <dbReference type="Proteomes" id="UP000789405"/>
    </source>
</evidence>
<proteinExistence type="predicted"/>